<protein>
    <submittedName>
        <fullName evidence="1">Uncharacterized protein</fullName>
    </submittedName>
</protein>
<organism evidence="1 2">
    <name type="scientific">Leptolyngbya foveolarum</name>
    <dbReference type="NCBI Taxonomy" id="47253"/>
    <lineage>
        <taxon>Bacteria</taxon>
        <taxon>Bacillati</taxon>
        <taxon>Cyanobacteriota</taxon>
        <taxon>Cyanophyceae</taxon>
        <taxon>Leptolyngbyales</taxon>
        <taxon>Leptolyngbyaceae</taxon>
        <taxon>Leptolyngbya group</taxon>
        <taxon>Leptolyngbya</taxon>
    </lineage>
</organism>
<gene>
    <name evidence="1" type="ORF">DCF25_10355</name>
</gene>
<comment type="caution">
    <text evidence="1">The sequence shown here is derived from an EMBL/GenBank/DDBJ whole genome shotgun (WGS) entry which is preliminary data.</text>
</comment>
<sequence>MKYFFLADGWTTGRVWEFGGLWNQSAWKRSPHLQQQPLCIREGDEVLRLYQAEEAILMVEVVPIPNAPEQTISTQAQQQIGQVVLKRLLSAEQALERLCNEETIFHAPI</sequence>
<accession>A0A2W4UFI4</accession>
<proteinExistence type="predicted"/>
<evidence type="ECO:0000313" key="2">
    <source>
        <dbReference type="Proteomes" id="UP000249354"/>
    </source>
</evidence>
<evidence type="ECO:0000313" key="1">
    <source>
        <dbReference type="EMBL" id="PZO18097.1"/>
    </source>
</evidence>
<dbReference type="AlphaFoldDB" id="A0A2W4UFI4"/>
<reference evidence="2" key="1">
    <citation type="submission" date="2018-04" db="EMBL/GenBank/DDBJ databases">
        <authorList>
            <person name="Cornet L."/>
        </authorList>
    </citation>
    <scope>NUCLEOTIDE SEQUENCE [LARGE SCALE GENOMIC DNA]</scope>
</reference>
<dbReference type="EMBL" id="QBMC01000060">
    <property type="protein sequence ID" value="PZO18097.1"/>
    <property type="molecule type" value="Genomic_DNA"/>
</dbReference>
<name>A0A2W4UFI4_9CYAN</name>
<reference evidence="1 2" key="2">
    <citation type="submission" date="2018-06" db="EMBL/GenBank/DDBJ databases">
        <title>Metagenomic assembly of (sub)arctic Cyanobacteria and their associated microbiome from non-axenic cultures.</title>
        <authorList>
            <person name="Baurain D."/>
        </authorList>
    </citation>
    <scope>NUCLEOTIDE SEQUENCE [LARGE SCALE GENOMIC DNA]</scope>
    <source>
        <strain evidence="1">ULC129bin1</strain>
    </source>
</reference>
<dbReference type="Proteomes" id="UP000249354">
    <property type="component" value="Unassembled WGS sequence"/>
</dbReference>